<reference evidence="2 3" key="1">
    <citation type="journal article" date="2015" name="Int. J. Syst. Evol. Microbiol.">
        <title>Youhaiella tibetensis gen. nov., sp. nov., isolated from subsurface sediment.</title>
        <authorList>
            <person name="Wang Y.X."/>
            <person name="Huang F.Q."/>
            <person name="Nogi Y."/>
            <person name="Pang S.J."/>
            <person name="Wang P.K."/>
            <person name="Lv J."/>
        </authorList>
    </citation>
    <scope>NUCLEOTIDE SEQUENCE [LARGE SCALE GENOMIC DNA]</scope>
    <source>
        <strain evidence="3">fig4</strain>
    </source>
</reference>
<dbReference type="KEGG" id="yti:FNA67_01215"/>
<keyword evidence="3" id="KW-1185">Reference proteome</keyword>
<evidence type="ECO:0000313" key="2">
    <source>
        <dbReference type="EMBL" id="QEE18880.1"/>
    </source>
</evidence>
<evidence type="ECO:0000256" key="1">
    <source>
        <dbReference type="SAM" id="MobiDB-lite"/>
    </source>
</evidence>
<dbReference type="Pfam" id="PF20454">
    <property type="entry name" value="GpA_nuclease"/>
    <property type="match status" value="1"/>
</dbReference>
<dbReference type="InterPro" id="IPR046454">
    <property type="entry name" value="GpA_endonuclease"/>
</dbReference>
<feature type="region of interest" description="Disordered" evidence="1">
    <location>
        <begin position="624"/>
        <end position="657"/>
    </location>
</feature>
<organism evidence="2 3">
    <name type="scientific">Paradevosia tibetensis</name>
    <dbReference type="NCBI Taxonomy" id="1447062"/>
    <lineage>
        <taxon>Bacteria</taxon>
        <taxon>Pseudomonadati</taxon>
        <taxon>Pseudomonadota</taxon>
        <taxon>Alphaproteobacteria</taxon>
        <taxon>Hyphomicrobiales</taxon>
        <taxon>Devosiaceae</taxon>
        <taxon>Paradevosia</taxon>
    </lineage>
</organism>
<feature type="compositionally biased region" description="Basic and acidic residues" evidence="1">
    <location>
        <begin position="629"/>
        <end position="639"/>
    </location>
</feature>
<dbReference type="EMBL" id="CP041690">
    <property type="protein sequence ID" value="QEE18880.1"/>
    <property type="molecule type" value="Genomic_DNA"/>
</dbReference>
<protein>
    <submittedName>
        <fullName evidence="2">Terminase</fullName>
    </submittedName>
</protein>
<dbReference type="OrthoDB" id="5181253at2"/>
<dbReference type="Proteomes" id="UP000321062">
    <property type="component" value="Chromosome"/>
</dbReference>
<dbReference type="GO" id="GO:0016887">
    <property type="term" value="F:ATP hydrolysis activity"/>
    <property type="evidence" value="ECO:0007669"/>
    <property type="project" value="InterPro"/>
</dbReference>
<name>A0A5B9DHZ1_9HYPH</name>
<dbReference type="AlphaFoldDB" id="A0A5B9DHZ1"/>
<dbReference type="RefSeq" id="WP_147654781.1">
    <property type="nucleotide sequence ID" value="NZ_BMFM01000001.1"/>
</dbReference>
<dbReference type="GO" id="GO:0004519">
    <property type="term" value="F:endonuclease activity"/>
    <property type="evidence" value="ECO:0007669"/>
    <property type="project" value="InterPro"/>
</dbReference>
<sequence length="657" mass="73600">MTEMIVTVANAERVGAEILADVLLPPPPVDYLNWAVENIEFSKRESQFAGPYNRELFGYFDEILRALSPDDPCRIVTLMKSAQLGGTVLANIFVGGSIDMDPGDVLYVHPTEGNAQRWSKTKLAPMLKGTTALAKLFPMKSRDGADSVLYKERVDGKGAIIIGGANSPASLSMITVSRQVQDDLSKWEMNTAGDPEVQADSRSRGREDAKIFKISTPLVEPGCRITENYKQGSQERLHVPCPHCGHMQVLEWENFAANIDEAHPENAHFVCADPECGGVIEEYHRGQMIAGHEWRADNPSAKRFHRSFELWSAISLLQSFERVAREWIGAKGDPAAEQVFFNDTVGRAYRTLGEAPGWEALRDRAAESTYDRGHIPAGFPIVTCGIDCQQDRVEWQVLAFGRDRKRAIVDYGVFPGHISEERCQLALNGLLAQTWPNAFGRRIGLDLTGIDGNAFTEDVWDWVKKHPTSRVIMLRGVGSEAAPLLARVKRERDKQGKLVKWSRRFYNFAASVMKMGLYRNLVKTDPMQRGYVALPRGLEDEFFRQLTAESRKPERNKKTGFVSYKWVKAPEQANEGLDTHLQAEATAIKFGVRSLPDALWDRYEAERESTPEPTQGDIEDLFNAVDAAPADRRATELPKDNASSVASAREKYRKRSR</sequence>
<dbReference type="Pfam" id="PF05876">
    <property type="entry name" value="GpA_ATPase"/>
    <property type="match status" value="1"/>
</dbReference>
<accession>A0A5B9DHZ1</accession>
<dbReference type="InterPro" id="IPR046453">
    <property type="entry name" value="GpA_ATPase"/>
</dbReference>
<evidence type="ECO:0000313" key="3">
    <source>
        <dbReference type="Proteomes" id="UP000321062"/>
    </source>
</evidence>
<gene>
    <name evidence="2" type="ORF">FNA67_01215</name>
</gene>
<proteinExistence type="predicted"/>